<sequence>MLACAAAFSCCKADFDPWLIPTAVVATLLGAEVPQQSAAAASGWSQHYVDRRQCRYPSWVWDAHNALFQIDICVPSLGRC</sequence>
<comment type="caution">
    <text evidence="1">The sequence shown here is derived from an EMBL/GenBank/DDBJ whole genome shotgun (WGS) entry which is preliminary data.</text>
</comment>
<dbReference type="RefSeq" id="XP_040746512.1">
    <property type="nucleotide sequence ID" value="XM_040886608.1"/>
</dbReference>
<proteinExistence type="predicted"/>
<keyword evidence="2" id="KW-1185">Reference proteome</keyword>
<dbReference type="Proteomes" id="UP000193922">
    <property type="component" value="Unassembled WGS sequence"/>
</dbReference>
<reference evidence="1 2" key="1">
    <citation type="submission" date="2016-07" db="EMBL/GenBank/DDBJ databases">
        <title>Pervasive Adenine N6-methylation of Active Genes in Fungi.</title>
        <authorList>
            <consortium name="DOE Joint Genome Institute"/>
            <person name="Mondo S.J."/>
            <person name="Dannebaum R.O."/>
            <person name="Kuo R.C."/>
            <person name="Labutti K."/>
            <person name="Haridas S."/>
            <person name="Kuo A."/>
            <person name="Salamov A."/>
            <person name="Ahrendt S.R."/>
            <person name="Lipzen A."/>
            <person name="Sullivan W."/>
            <person name="Andreopoulos W.B."/>
            <person name="Clum A."/>
            <person name="Lindquist E."/>
            <person name="Daum C."/>
            <person name="Ramamoorthy G.K."/>
            <person name="Gryganskyi A."/>
            <person name="Culley D."/>
            <person name="Magnuson J.K."/>
            <person name="James T.Y."/>
            <person name="O'Malley M.A."/>
            <person name="Stajich J.E."/>
            <person name="Spatafora J.W."/>
            <person name="Visel A."/>
            <person name="Grigoriev I.V."/>
        </authorList>
    </citation>
    <scope>NUCLEOTIDE SEQUENCE [LARGE SCALE GENOMIC DNA]</scope>
    <source>
        <strain evidence="1 2">ATCC 12442</strain>
    </source>
</reference>
<evidence type="ECO:0000313" key="2">
    <source>
        <dbReference type="Proteomes" id="UP000193922"/>
    </source>
</evidence>
<evidence type="ECO:0000313" key="1">
    <source>
        <dbReference type="EMBL" id="ORX73172.1"/>
    </source>
</evidence>
<dbReference type="EMBL" id="MCFD01000002">
    <property type="protein sequence ID" value="ORX73172.1"/>
    <property type="molecule type" value="Genomic_DNA"/>
</dbReference>
<accession>A0A1Y1WI69</accession>
<organism evidence="1 2">
    <name type="scientific">Linderina pennispora</name>
    <dbReference type="NCBI Taxonomy" id="61395"/>
    <lineage>
        <taxon>Eukaryota</taxon>
        <taxon>Fungi</taxon>
        <taxon>Fungi incertae sedis</taxon>
        <taxon>Zoopagomycota</taxon>
        <taxon>Kickxellomycotina</taxon>
        <taxon>Kickxellomycetes</taxon>
        <taxon>Kickxellales</taxon>
        <taxon>Kickxellaceae</taxon>
        <taxon>Linderina</taxon>
    </lineage>
</organism>
<protein>
    <submittedName>
        <fullName evidence="1">Uncharacterized protein</fullName>
    </submittedName>
</protein>
<gene>
    <name evidence="1" type="ORF">DL89DRAFT_265316</name>
</gene>
<dbReference type="AlphaFoldDB" id="A0A1Y1WI69"/>
<dbReference type="GeneID" id="63803256"/>
<name>A0A1Y1WI69_9FUNG</name>